<feature type="domain" description="Tryptophan synthase beta chain-like PALP" evidence="4">
    <location>
        <begin position="72"/>
        <end position="375"/>
    </location>
</feature>
<evidence type="ECO:0000256" key="2">
    <source>
        <dbReference type="ARBA" id="ARBA00022898"/>
    </source>
</evidence>
<evidence type="ECO:0000313" key="6">
    <source>
        <dbReference type="Proteomes" id="UP000520814"/>
    </source>
</evidence>
<dbReference type="InterPro" id="IPR036052">
    <property type="entry name" value="TrpB-like_PALP_sf"/>
</dbReference>
<dbReference type="InterPro" id="IPR001926">
    <property type="entry name" value="TrpB-like_PALP"/>
</dbReference>
<organism evidence="5 6">
    <name type="scientific">Armatimonas rosea</name>
    <dbReference type="NCBI Taxonomy" id="685828"/>
    <lineage>
        <taxon>Bacteria</taxon>
        <taxon>Bacillati</taxon>
        <taxon>Armatimonadota</taxon>
        <taxon>Armatimonadia</taxon>
        <taxon>Armatimonadales</taxon>
        <taxon>Armatimonadaceae</taxon>
        <taxon>Armatimonas</taxon>
    </lineage>
</organism>
<keyword evidence="6" id="KW-1185">Reference proteome</keyword>
<dbReference type="CDD" id="cd01563">
    <property type="entry name" value="Thr-synth_1"/>
    <property type="match status" value="1"/>
</dbReference>
<dbReference type="GO" id="GO:0003941">
    <property type="term" value="F:L-serine ammonia-lyase activity"/>
    <property type="evidence" value="ECO:0007669"/>
    <property type="project" value="TreeGrafter"/>
</dbReference>
<dbReference type="SUPFAM" id="SSF53686">
    <property type="entry name" value="Tryptophan synthase beta subunit-like PLP-dependent enzymes"/>
    <property type="match status" value="1"/>
</dbReference>
<evidence type="ECO:0000256" key="3">
    <source>
        <dbReference type="ARBA" id="ARBA00023239"/>
    </source>
</evidence>
<evidence type="ECO:0000259" key="4">
    <source>
        <dbReference type="Pfam" id="PF00291"/>
    </source>
</evidence>
<comment type="caution">
    <text evidence="5">The sequence shown here is derived from an EMBL/GenBank/DDBJ whole genome shotgun (WGS) entry which is preliminary data.</text>
</comment>
<dbReference type="InterPro" id="IPR000634">
    <property type="entry name" value="Ser/Thr_deHydtase_PyrdxlP-BS"/>
</dbReference>
<gene>
    <name evidence="5" type="ORF">HNQ39_005525</name>
</gene>
<dbReference type="PANTHER" id="PTHR48078">
    <property type="entry name" value="THREONINE DEHYDRATASE, MITOCHONDRIAL-RELATED"/>
    <property type="match status" value="1"/>
</dbReference>
<keyword evidence="3 5" id="KW-0456">Lyase</keyword>
<dbReference type="GO" id="GO:0004795">
    <property type="term" value="F:threonine synthase activity"/>
    <property type="evidence" value="ECO:0007669"/>
    <property type="project" value="UniProtKB-EC"/>
</dbReference>
<sequence>MKSLLTHLECSKTGEHYDADVPQNLSRVGAPLLARYDLSRGPRSPRELAHKPGLWRYSALLPVRSPEFVRDLGEGGTPLFPADRLGEALGMPHLLIKEESVNPTGSFKARGMAVAVARAAELGIKSLAVGSAGNAGSALGAYAAALGLEAHIAMPKDTPASIVAECRSFGVDLALIDGLITDANAHVQKGIKELGWFDMATLREPYRLEGKKTMGYELFEQLDGHLPDVIVYPTGGGTGLIGMWKAFDEMEQLGWIGSQRPRMVSVQAAGCAPIVRAFEEGTEHAAPWENAHTSASGLRVPRAIADFLILDAVRKSGGCALAVTEEEMFAAWRQFCALTGLFCAPEGAATLAALQKLREQQLVGRDERVVLFNTGSGLKYLEAWAQASGT</sequence>
<dbReference type="GO" id="GO:0004794">
    <property type="term" value="F:threonine deaminase activity"/>
    <property type="evidence" value="ECO:0007669"/>
    <property type="project" value="TreeGrafter"/>
</dbReference>
<reference evidence="5 6" key="1">
    <citation type="submission" date="2020-08" db="EMBL/GenBank/DDBJ databases">
        <title>Genomic Encyclopedia of Type Strains, Phase IV (KMG-IV): sequencing the most valuable type-strain genomes for metagenomic binning, comparative biology and taxonomic classification.</title>
        <authorList>
            <person name="Goeker M."/>
        </authorList>
    </citation>
    <scope>NUCLEOTIDE SEQUENCE [LARGE SCALE GENOMIC DNA]</scope>
    <source>
        <strain evidence="5 6">DSM 23562</strain>
    </source>
</reference>
<evidence type="ECO:0000313" key="5">
    <source>
        <dbReference type="EMBL" id="MBB6053683.1"/>
    </source>
</evidence>
<dbReference type="InterPro" id="IPR050147">
    <property type="entry name" value="Ser/Thr_Dehydratase"/>
</dbReference>
<keyword evidence="2" id="KW-0663">Pyridoxal phosphate</keyword>
<name>A0A7W9SXE2_ARMRO</name>
<dbReference type="GO" id="GO:0009097">
    <property type="term" value="P:isoleucine biosynthetic process"/>
    <property type="evidence" value="ECO:0007669"/>
    <property type="project" value="TreeGrafter"/>
</dbReference>
<proteinExistence type="predicted"/>
<accession>A0A7W9SXE2</accession>
<dbReference type="NCBIfam" id="NF006050">
    <property type="entry name" value="PRK08197.1"/>
    <property type="match status" value="1"/>
</dbReference>
<dbReference type="PANTHER" id="PTHR48078:SF6">
    <property type="entry name" value="L-THREONINE DEHYDRATASE CATABOLIC TDCB"/>
    <property type="match status" value="1"/>
</dbReference>
<dbReference type="Pfam" id="PF00291">
    <property type="entry name" value="PALP"/>
    <property type="match status" value="1"/>
</dbReference>
<dbReference type="GO" id="GO:0006567">
    <property type="term" value="P:L-threonine catabolic process"/>
    <property type="evidence" value="ECO:0007669"/>
    <property type="project" value="TreeGrafter"/>
</dbReference>
<dbReference type="RefSeq" id="WP_184203775.1">
    <property type="nucleotide sequence ID" value="NZ_JACHGW010000008.1"/>
</dbReference>
<dbReference type="Proteomes" id="UP000520814">
    <property type="component" value="Unassembled WGS sequence"/>
</dbReference>
<evidence type="ECO:0000256" key="1">
    <source>
        <dbReference type="ARBA" id="ARBA00001933"/>
    </source>
</evidence>
<dbReference type="EC" id="4.2.3.1" evidence="5"/>
<protein>
    <submittedName>
        <fullName evidence="5">Threonine synthase</fullName>
        <ecNumber evidence="5">4.2.3.1</ecNumber>
    </submittedName>
</protein>
<dbReference type="PROSITE" id="PS00165">
    <property type="entry name" value="DEHYDRATASE_SER_THR"/>
    <property type="match status" value="1"/>
</dbReference>
<dbReference type="GO" id="GO:0030170">
    <property type="term" value="F:pyridoxal phosphate binding"/>
    <property type="evidence" value="ECO:0007669"/>
    <property type="project" value="InterPro"/>
</dbReference>
<dbReference type="EMBL" id="JACHGW010000008">
    <property type="protein sequence ID" value="MBB6053683.1"/>
    <property type="molecule type" value="Genomic_DNA"/>
</dbReference>
<dbReference type="AlphaFoldDB" id="A0A7W9SXE2"/>
<dbReference type="GO" id="GO:0006565">
    <property type="term" value="P:L-serine catabolic process"/>
    <property type="evidence" value="ECO:0007669"/>
    <property type="project" value="TreeGrafter"/>
</dbReference>
<comment type="cofactor">
    <cofactor evidence="1">
        <name>pyridoxal 5'-phosphate</name>
        <dbReference type="ChEBI" id="CHEBI:597326"/>
    </cofactor>
</comment>
<dbReference type="Gene3D" id="3.40.50.1100">
    <property type="match status" value="2"/>
</dbReference>